<dbReference type="Pfam" id="PF04434">
    <property type="entry name" value="SWIM"/>
    <property type="match status" value="1"/>
</dbReference>
<dbReference type="EMBL" id="SWCJ01000002">
    <property type="protein sequence ID" value="TKB57415.1"/>
    <property type="molecule type" value="Genomic_DNA"/>
</dbReference>
<dbReference type="InterPro" id="IPR007527">
    <property type="entry name" value="Znf_SWIM"/>
</dbReference>
<dbReference type="OrthoDB" id="7187515at2"/>
<evidence type="ECO:0000313" key="3">
    <source>
        <dbReference type="EMBL" id="TKB57415.1"/>
    </source>
</evidence>
<dbReference type="Proteomes" id="UP000305675">
    <property type="component" value="Unassembled WGS sequence"/>
</dbReference>
<keyword evidence="4" id="KW-1185">Reference proteome</keyword>
<evidence type="ECO:0000313" key="4">
    <source>
        <dbReference type="Proteomes" id="UP000305675"/>
    </source>
</evidence>
<accession>A0A4U1BTS3</accession>
<evidence type="ECO:0000259" key="2">
    <source>
        <dbReference type="PROSITE" id="PS50966"/>
    </source>
</evidence>
<keyword evidence="1" id="KW-0862">Zinc</keyword>
<reference evidence="3 4" key="1">
    <citation type="submission" date="2019-04" db="EMBL/GenBank/DDBJ databases">
        <authorList>
            <person name="Hwang J.C."/>
        </authorList>
    </citation>
    <scope>NUCLEOTIDE SEQUENCE [LARGE SCALE GENOMIC DNA]</scope>
    <source>
        <strain evidence="3 4">IMCC35002</strain>
    </source>
</reference>
<keyword evidence="1" id="KW-0479">Metal-binding</keyword>
<keyword evidence="1" id="KW-0863">Zinc-finger</keyword>
<comment type="caution">
    <text evidence="3">The sequence shown here is derived from an EMBL/GenBank/DDBJ whole genome shotgun (WGS) entry which is preliminary data.</text>
</comment>
<name>A0A4U1BTS3_9GAMM</name>
<dbReference type="GO" id="GO:0008270">
    <property type="term" value="F:zinc ion binding"/>
    <property type="evidence" value="ECO:0007669"/>
    <property type="project" value="UniProtKB-KW"/>
</dbReference>
<dbReference type="AlphaFoldDB" id="A0A4U1BTS3"/>
<gene>
    <name evidence="3" type="ORF">FCL42_03840</name>
</gene>
<feature type="domain" description="SWIM-type" evidence="2">
    <location>
        <begin position="48"/>
        <end position="85"/>
    </location>
</feature>
<evidence type="ECO:0000256" key="1">
    <source>
        <dbReference type="PROSITE-ProRule" id="PRU00325"/>
    </source>
</evidence>
<protein>
    <recommendedName>
        <fullName evidence="2">SWIM-type domain-containing protein</fullName>
    </recommendedName>
</protein>
<dbReference type="RefSeq" id="WP_136862061.1">
    <property type="nucleotide sequence ID" value="NZ_SWCJ01000002.1"/>
</dbReference>
<sequence length="130" mass="14631">MQHQQLMELAGERSFKRGLKYFQQGKVTDIRHSLDNQFQALVNGRESYSVTLSLDDGNWQGECSCPASDHSDFCKHCVALALSIEADEQLDSAIKAKLNRLTKAELIELLGRALYEAPEQYQVLKSELLG</sequence>
<organism evidence="3 4">
    <name type="scientific">Ferrimonas aestuarii</name>
    <dbReference type="NCBI Taxonomy" id="2569539"/>
    <lineage>
        <taxon>Bacteria</taxon>
        <taxon>Pseudomonadati</taxon>
        <taxon>Pseudomonadota</taxon>
        <taxon>Gammaproteobacteria</taxon>
        <taxon>Alteromonadales</taxon>
        <taxon>Ferrimonadaceae</taxon>
        <taxon>Ferrimonas</taxon>
    </lineage>
</organism>
<dbReference type="PROSITE" id="PS50966">
    <property type="entry name" value="ZF_SWIM"/>
    <property type="match status" value="1"/>
</dbReference>
<proteinExistence type="predicted"/>